<dbReference type="STRING" id="441209.GCA_001870665_02500"/>
<dbReference type="InterPro" id="IPR014825">
    <property type="entry name" value="DNA_alkylation"/>
</dbReference>
<dbReference type="Gene3D" id="1.25.10.90">
    <property type="match status" value="1"/>
</dbReference>
<evidence type="ECO:0000313" key="1">
    <source>
        <dbReference type="EMBL" id="ATX66723.1"/>
    </source>
</evidence>
<dbReference type="KEGG" id="rbg:BG454_13585"/>
<dbReference type="RefSeq" id="WP_071481207.1">
    <property type="nucleotide sequence ID" value="NZ_CP024899.1"/>
</dbReference>
<evidence type="ECO:0000313" key="2">
    <source>
        <dbReference type="Proteomes" id="UP000228948"/>
    </source>
</evidence>
<dbReference type="PANTHER" id="PTHR34070">
    <property type="entry name" value="ARMADILLO-TYPE FOLD"/>
    <property type="match status" value="1"/>
</dbReference>
<proteinExistence type="predicted"/>
<dbReference type="InterPro" id="IPR016024">
    <property type="entry name" value="ARM-type_fold"/>
</dbReference>
<organism evidence="1 2">
    <name type="scientific">Roseinatronobacter bogoriensis subsp. barguzinensis</name>
    <dbReference type="NCBI Taxonomy" id="441209"/>
    <lineage>
        <taxon>Bacteria</taxon>
        <taxon>Pseudomonadati</taxon>
        <taxon>Pseudomonadota</taxon>
        <taxon>Alphaproteobacteria</taxon>
        <taxon>Rhodobacterales</taxon>
        <taxon>Paracoccaceae</taxon>
        <taxon>Roseinatronobacter</taxon>
    </lineage>
</organism>
<gene>
    <name evidence="1" type="ORF">BG454_13585</name>
</gene>
<dbReference type="SUPFAM" id="SSF48371">
    <property type="entry name" value="ARM repeat"/>
    <property type="match status" value="1"/>
</dbReference>
<dbReference type="OrthoDB" id="9775346at2"/>
<dbReference type="PANTHER" id="PTHR34070:SF1">
    <property type="entry name" value="DNA ALKYLATION REPAIR PROTEIN"/>
    <property type="match status" value="1"/>
</dbReference>
<dbReference type="CDD" id="cd06561">
    <property type="entry name" value="AlkD_like"/>
    <property type="match status" value="1"/>
</dbReference>
<dbReference type="Pfam" id="PF08713">
    <property type="entry name" value="DNA_alkylation"/>
    <property type="match status" value="1"/>
</dbReference>
<sequence>MTTPQDLIATLAEMGDSAKAAEMAAYHKTYRVFLGVPAAALDELARGLRANLDLPTRCALAQDLWQGEVHEGCILAAKLLTQARIRPDDAPVWTMISDWAQGFDSWALADAASIAGAKRLQAAPARLDEVEGWTQSANMWTRRAALVMTLPWARLPHPKAEDLAVRDRVLIWAEGYVPDRDRFIQKAIGWWLRELSRRDPDRVVQFVEGPGAALTKGAKIEALRLISAQ</sequence>
<accession>A0A2K8KFI1</accession>
<dbReference type="Proteomes" id="UP000228948">
    <property type="component" value="Chromosome"/>
</dbReference>
<keyword evidence="2" id="KW-1185">Reference proteome</keyword>
<reference evidence="1 2" key="1">
    <citation type="submission" date="2017-11" db="EMBL/GenBank/DDBJ databases">
        <title>Revised Sequence and Annotation of the Rhodobaca barguzinensis strain alga05 Genome.</title>
        <authorList>
            <person name="Kopejtka K."/>
            <person name="Tomasch J.M."/>
            <person name="Bunk B."/>
            <person name="Koblizek M."/>
        </authorList>
    </citation>
    <scope>NUCLEOTIDE SEQUENCE [LARGE SCALE GENOMIC DNA]</scope>
    <source>
        <strain evidence="2">alga05</strain>
    </source>
</reference>
<dbReference type="AlphaFoldDB" id="A0A2K8KFI1"/>
<dbReference type="EMBL" id="CP024899">
    <property type="protein sequence ID" value="ATX66723.1"/>
    <property type="molecule type" value="Genomic_DNA"/>
</dbReference>
<name>A0A2K8KFI1_9RHOB</name>
<protein>
    <submittedName>
        <fullName evidence="1">DNA alkylation repair protein</fullName>
    </submittedName>
</protein>